<protein>
    <recommendedName>
        <fullName evidence="3">DUF4253 domain-containing protein</fullName>
    </recommendedName>
</protein>
<name>A0ABX3YPB2_9ACTN</name>
<accession>A0ABX3YPB2</accession>
<sequence>MAGAGAWAAAVGELFGGGWTFAAVGPRTDEDWRRDASAVMRLRTRDPRGWTMLNFAPEYSAGGSGRSTEPFLPWSPDELGGALFEIKPESAAQLLVALKGQWFQAANIPNFAHREEVLFRAARELLARFGPEPACWTNRTAARGRPDADLLNAEAEFECLTGYTTDCGVVVASESEIGVFWAFFED</sequence>
<keyword evidence="2" id="KW-1185">Reference proteome</keyword>
<dbReference type="Proteomes" id="UP000194266">
    <property type="component" value="Unassembled WGS sequence"/>
</dbReference>
<proteinExistence type="predicted"/>
<dbReference type="EMBL" id="MRYD01000009">
    <property type="protein sequence ID" value="OSZ61796.1"/>
    <property type="molecule type" value="Genomic_DNA"/>
</dbReference>
<organism evidence="1 2">
    <name type="scientific">Streptomyces pharetrae CZA14</name>
    <dbReference type="NCBI Taxonomy" id="1144883"/>
    <lineage>
        <taxon>Bacteria</taxon>
        <taxon>Bacillati</taxon>
        <taxon>Actinomycetota</taxon>
        <taxon>Actinomycetes</taxon>
        <taxon>Kitasatosporales</taxon>
        <taxon>Streptomycetaceae</taxon>
        <taxon>Streptomyces</taxon>
    </lineage>
</organism>
<gene>
    <name evidence="1" type="ORF">OQI_03545</name>
</gene>
<evidence type="ECO:0008006" key="3">
    <source>
        <dbReference type="Google" id="ProtNLM"/>
    </source>
</evidence>
<evidence type="ECO:0000313" key="2">
    <source>
        <dbReference type="Proteomes" id="UP000194266"/>
    </source>
</evidence>
<comment type="caution">
    <text evidence="1">The sequence shown here is derived from an EMBL/GenBank/DDBJ whole genome shotgun (WGS) entry which is preliminary data.</text>
</comment>
<reference evidence="1 2" key="1">
    <citation type="submission" date="2016-12" db="EMBL/GenBank/DDBJ databases">
        <title>Genome Mining:The Detection of Biosynthetic Gene Clusters to Aid in the Expression of Curamycin A produced by Streptomyces sp. strain CZA14.</title>
        <authorList>
            <person name="Durrell K.A."/>
            <person name="Kirby B.M."/>
            <person name="Khan W."/>
            <person name="Mthethwa T."/>
            <person name="Le Roes-Hill M."/>
        </authorList>
    </citation>
    <scope>NUCLEOTIDE SEQUENCE [LARGE SCALE GENOMIC DNA]</scope>
    <source>
        <strain evidence="1 2">CZA14</strain>
    </source>
</reference>
<evidence type="ECO:0000313" key="1">
    <source>
        <dbReference type="EMBL" id="OSZ61796.1"/>
    </source>
</evidence>